<dbReference type="PANTHER" id="PTHR45138">
    <property type="entry name" value="REGULATORY COMPONENTS OF SENSORY TRANSDUCTION SYSTEM"/>
    <property type="match status" value="1"/>
</dbReference>
<evidence type="ECO:0000256" key="1">
    <source>
        <dbReference type="ARBA" id="ARBA00012528"/>
    </source>
</evidence>
<keyword evidence="4" id="KW-0812">Transmembrane</keyword>
<dbReference type="Gene3D" id="3.30.70.270">
    <property type="match status" value="1"/>
</dbReference>
<dbReference type="InterPro" id="IPR043128">
    <property type="entry name" value="Rev_trsase/Diguanyl_cyclase"/>
</dbReference>
<keyword evidence="7" id="KW-1185">Reference proteome</keyword>
<dbReference type="CDD" id="cd01949">
    <property type="entry name" value="GGDEF"/>
    <property type="match status" value="1"/>
</dbReference>
<reference evidence="6 7" key="1">
    <citation type="submission" date="2020-08" db="EMBL/GenBank/DDBJ databases">
        <title>Genomic Encyclopedia of Type Strains, Phase IV (KMG-IV): sequencing the most valuable type-strain genomes for metagenomic binning, comparative biology and taxonomic classification.</title>
        <authorList>
            <person name="Goeker M."/>
        </authorList>
    </citation>
    <scope>NUCLEOTIDE SEQUENCE [LARGE SCALE GENOMIC DNA]</scope>
    <source>
        <strain evidence="6 7">DSM 103570</strain>
    </source>
</reference>
<feature type="coiled-coil region" evidence="3">
    <location>
        <begin position="358"/>
        <end position="392"/>
    </location>
</feature>
<dbReference type="InterPro" id="IPR029787">
    <property type="entry name" value="Nucleotide_cyclase"/>
</dbReference>
<dbReference type="PROSITE" id="PS50887">
    <property type="entry name" value="GGDEF"/>
    <property type="match status" value="1"/>
</dbReference>
<dbReference type="SMART" id="SM00267">
    <property type="entry name" value="GGDEF"/>
    <property type="match status" value="1"/>
</dbReference>
<comment type="catalytic activity">
    <reaction evidence="2">
        <text>2 GTP = 3',3'-c-di-GMP + 2 diphosphate</text>
        <dbReference type="Rhea" id="RHEA:24898"/>
        <dbReference type="ChEBI" id="CHEBI:33019"/>
        <dbReference type="ChEBI" id="CHEBI:37565"/>
        <dbReference type="ChEBI" id="CHEBI:58805"/>
        <dbReference type="EC" id="2.7.7.65"/>
    </reaction>
</comment>
<dbReference type="GO" id="GO:0052621">
    <property type="term" value="F:diguanylate cyclase activity"/>
    <property type="evidence" value="ECO:0007669"/>
    <property type="project" value="UniProtKB-EC"/>
</dbReference>
<organism evidence="6 7">
    <name type="scientific">Aurantimonas endophytica</name>
    <dbReference type="NCBI Taxonomy" id="1522175"/>
    <lineage>
        <taxon>Bacteria</taxon>
        <taxon>Pseudomonadati</taxon>
        <taxon>Pseudomonadota</taxon>
        <taxon>Alphaproteobacteria</taxon>
        <taxon>Hyphomicrobiales</taxon>
        <taxon>Aurantimonadaceae</taxon>
        <taxon>Aurantimonas</taxon>
    </lineage>
</organism>
<dbReference type="InterPro" id="IPR050469">
    <property type="entry name" value="Diguanylate_Cyclase"/>
</dbReference>
<protein>
    <recommendedName>
        <fullName evidence="1">diguanylate cyclase</fullName>
        <ecNumber evidence="1">2.7.7.65</ecNumber>
    </recommendedName>
</protein>
<dbReference type="Proteomes" id="UP000588647">
    <property type="component" value="Unassembled WGS sequence"/>
</dbReference>
<gene>
    <name evidence="6" type="ORF">GGR03_000162</name>
</gene>
<dbReference type="EMBL" id="JACIEM010000001">
    <property type="protein sequence ID" value="MBB4001115.1"/>
    <property type="molecule type" value="Genomic_DNA"/>
</dbReference>
<proteinExistence type="predicted"/>
<evidence type="ECO:0000259" key="5">
    <source>
        <dbReference type="PROSITE" id="PS50887"/>
    </source>
</evidence>
<name>A0A7W6MMQ8_9HYPH</name>
<accession>A0A7W6MMQ8</accession>
<evidence type="ECO:0000256" key="2">
    <source>
        <dbReference type="ARBA" id="ARBA00034247"/>
    </source>
</evidence>
<dbReference type="SUPFAM" id="SSF55073">
    <property type="entry name" value="Nucleotide cyclase"/>
    <property type="match status" value="1"/>
</dbReference>
<dbReference type="AlphaFoldDB" id="A0A7W6MMQ8"/>
<comment type="caution">
    <text evidence="6">The sequence shown here is derived from an EMBL/GenBank/DDBJ whole genome shotgun (WGS) entry which is preliminary data.</text>
</comment>
<feature type="transmembrane region" description="Helical" evidence="4">
    <location>
        <begin position="299"/>
        <end position="322"/>
    </location>
</feature>
<sequence length="578" mass="63045">MREFLSALNRVRDRTSMKQQSALLTALLSILVVAAMTTATTILIRDRAVGIANHQMTDLAQSMADRLDQEMFERFREIGNFASLHPLRDSWDGAPEAIRRLLDQMQRTLPRYAWIGYASLDGEILAATGGTLEGVSVAERPWFIAGSQATSALDLHEAKLLADILGPSEDGAPFRFVDVAAPVRDEAGNVQGVLGAHLSWSWAQSVRSYLLGALEPDLRTDLWVTASDGSAILGAPYGQPVLSPGQLQIARQTFVGGEGDGTYLAAAVSTKGFETYPGLGWIVVANRPMSVVLADANRVTLAIVLIGTFAAVVGIAASFLIAGRVTRPLTRLAADADRLGRAAAETSVFDRQRGSSDILRLSNSLRSLMRRVDSAESRATEVRDLMERTEQAHSVQTLEHRETVRRLRYLADTDPLSGLMNRRSFLGDAQDVMTFYRRYDRTFAVLMIDIDHFKRVNDAHGHAVGDEVISAVGRVLAELARETDRVARFGGEEFVILLREIDSASLTTWAERVRRAVHAAVVATEAGPVSVTVSVGATLVSADDRDVEDVLHRADVALYRSKSNGRNRLTVSPARTAE</sequence>
<evidence type="ECO:0000256" key="3">
    <source>
        <dbReference type="SAM" id="Coils"/>
    </source>
</evidence>
<dbReference type="Pfam" id="PF00990">
    <property type="entry name" value="GGDEF"/>
    <property type="match status" value="1"/>
</dbReference>
<dbReference type="EC" id="2.7.7.65" evidence="1"/>
<dbReference type="RefSeq" id="WP_183205444.1">
    <property type="nucleotide sequence ID" value="NZ_JAAAMM010000001.1"/>
</dbReference>
<evidence type="ECO:0000313" key="6">
    <source>
        <dbReference type="EMBL" id="MBB4001115.1"/>
    </source>
</evidence>
<feature type="domain" description="GGDEF" evidence="5">
    <location>
        <begin position="441"/>
        <end position="574"/>
    </location>
</feature>
<dbReference type="Gene3D" id="6.10.340.10">
    <property type="match status" value="1"/>
</dbReference>
<keyword evidence="4" id="KW-1133">Transmembrane helix</keyword>
<evidence type="ECO:0000313" key="7">
    <source>
        <dbReference type="Proteomes" id="UP000588647"/>
    </source>
</evidence>
<dbReference type="Gene3D" id="3.30.450.20">
    <property type="entry name" value="PAS domain"/>
    <property type="match status" value="1"/>
</dbReference>
<evidence type="ECO:0000256" key="4">
    <source>
        <dbReference type="SAM" id="Phobius"/>
    </source>
</evidence>
<keyword evidence="4" id="KW-0472">Membrane</keyword>
<keyword evidence="3" id="KW-0175">Coiled coil</keyword>
<dbReference type="InterPro" id="IPR000160">
    <property type="entry name" value="GGDEF_dom"/>
</dbReference>
<dbReference type="NCBIfam" id="TIGR00254">
    <property type="entry name" value="GGDEF"/>
    <property type="match status" value="1"/>
</dbReference>
<dbReference type="PANTHER" id="PTHR45138:SF9">
    <property type="entry name" value="DIGUANYLATE CYCLASE DGCM-RELATED"/>
    <property type="match status" value="1"/>
</dbReference>
<dbReference type="FunFam" id="3.30.70.270:FF:000001">
    <property type="entry name" value="Diguanylate cyclase domain protein"/>
    <property type="match status" value="1"/>
</dbReference>